<reference evidence="1 2" key="1">
    <citation type="submission" date="2024-06" db="EMBL/GenBank/DDBJ databases">
        <title>The Natural Products Discovery Center: Release of the First 8490 Sequenced Strains for Exploring Actinobacteria Biosynthetic Diversity.</title>
        <authorList>
            <person name="Kalkreuter E."/>
            <person name="Kautsar S.A."/>
            <person name="Yang D."/>
            <person name="Bader C.D."/>
            <person name="Teijaro C.N."/>
            <person name="Fluegel L."/>
            <person name="Davis C.M."/>
            <person name="Simpson J.R."/>
            <person name="Lauterbach L."/>
            <person name="Steele A.D."/>
            <person name="Gui C."/>
            <person name="Meng S."/>
            <person name="Li G."/>
            <person name="Viehrig K."/>
            <person name="Ye F."/>
            <person name="Su P."/>
            <person name="Kiefer A.F."/>
            <person name="Nichols A."/>
            <person name="Cepeda A.J."/>
            <person name="Yan W."/>
            <person name="Fan B."/>
            <person name="Jiang Y."/>
            <person name="Adhikari A."/>
            <person name="Zheng C.-J."/>
            <person name="Schuster L."/>
            <person name="Cowan T.M."/>
            <person name="Smanski M.J."/>
            <person name="Chevrette M.G."/>
            <person name="De Carvalho L.P.S."/>
            <person name="Shen B."/>
        </authorList>
    </citation>
    <scope>NUCLEOTIDE SEQUENCE [LARGE SCALE GENOMIC DNA]</scope>
    <source>
        <strain evidence="1 2">NPDC005137</strain>
    </source>
</reference>
<accession>A0ABV2UL06</accession>
<evidence type="ECO:0000313" key="2">
    <source>
        <dbReference type="Proteomes" id="UP001550044"/>
    </source>
</evidence>
<name>A0ABV2UL06_9ACTN</name>
<protein>
    <submittedName>
        <fullName evidence="1">Uncharacterized protein</fullName>
    </submittedName>
</protein>
<gene>
    <name evidence="1" type="ORF">ABZV61_36605</name>
</gene>
<dbReference type="Proteomes" id="UP001550044">
    <property type="component" value="Unassembled WGS sequence"/>
</dbReference>
<dbReference type="EMBL" id="JBEXIP010000052">
    <property type="protein sequence ID" value="MET8438151.1"/>
    <property type="molecule type" value="Genomic_DNA"/>
</dbReference>
<dbReference type="RefSeq" id="WP_356712672.1">
    <property type="nucleotide sequence ID" value="NZ_JBEXIP010000052.1"/>
</dbReference>
<sequence>MSFDLAVWFERKRLPRAEAVQKHLRMCEGASGVAIGHPAVAGFYQSLIEEFPELPDQAGAVPDPASPWSAGLDVSEERVLMPMGWGRVAAVAPRVAELAGEHGLVCFDPQAGVVHAPPGLRGPEASRLQSCVGLPVEDPDPETVERAVRRLSAENWFVILEGSLDRYVQVGAGSSAGVAAGGFAVEHRDGSPDRHYRCVLRDLDQVVAVFADFARGARAWSVEAEWEKLSM</sequence>
<evidence type="ECO:0000313" key="1">
    <source>
        <dbReference type="EMBL" id="MET8438151.1"/>
    </source>
</evidence>
<proteinExistence type="predicted"/>
<comment type="caution">
    <text evidence="1">The sequence shown here is derived from an EMBL/GenBank/DDBJ whole genome shotgun (WGS) entry which is preliminary data.</text>
</comment>
<keyword evidence="2" id="KW-1185">Reference proteome</keyword>
<organism evidence="1 2">
    <name type="scientific">Streptomyces sp. 900116325</name>
    <dbReference type="NCBI Taxonomy" id="3154295"/>
    <lineage>
        <taxon>Bacteria</taxon>
        <taxon>Bacillati</taxon>
        <taxon>Actinomycetota</taxon>
        <taxon>Actinomycetes</taxon>
        <taxon>Kitasatosporales</taxon>
        <taxon>Streptomycetaceae</taxon>
        <taxon>Streptomyces</taxon>
    </lineage>
</organism>